<dbReference type="OrthoDB" id="333176at2759"/>
<evidence type="ECO:0000313" key="3">
    <source>
        <dbReference type="EMBL" id="NXL68303.1"/>
    </source>
</evidence>
<protein>
    <submittedName>
        <fullName evidence="3">CCD97 protein</fullName>
    </submittedName>
</protein>
<comment type="caution">
    <text evidence="3">The sequence shown here is derived from an EMBL/GenBank/DDBJ whole genome shotgun (WGS) entry which is preliminary data.</text>
</comment>
<accession>A0A7L0UNN9</accession>
<feature type="non-terminal residue" evidence="3">
    <location>
        <position position="137"/>
    </location>
</feature>
<dbReference type="PANTHER" id="PTHR31840:SF1">
    <property type="entry name" value="COILED-COIL DOMAIN-CONTAINING PROTEIN 97"/>
    <property type="match status" value="1"/>
</dbReference>
<name>A0A7L0UNN9_CHOAC</name>
<keyword evidence="4" id="KW-1185">Reference proteome</keyword>
<feature type="compositionally biased region" description="Basic residues" evidence="1">
    <location>
        <begin position="46"/>
        <end position="57"/>
    </location>
</feature>
<dbReference type="InterPro" id="IPR040233">
    <property type="entry name" value="CCD97-like_C"/>
</dbReference>
<evidence type="ECO:0000256" key="1">
    <source>
        <dbReference type="SAM" id="MobiDB-lite"/>
    </source>
</evidence>
<dbReference type="AlphaFoldDB" id="A0A7L0UNN9"/>
<dbReference type="Proteomes" id="UP000568556">
    <property type="component" value="Unassembled WGS sequence"/>
</dbReference>
<feature type="non-terminal residue" evidence="3">
    <location>
        <position position="1"/>
    </location>
</feature>
<feature type="domain" description="CCD97-like C-terminal" evidence="2">
    <location>
        <begin position="58"/>
        <end position="137"/>
    </location>
</feature>
<reference evidence="3 4" key="1">
    <citation type="submission" date="2019-09" db="EMBL/GenBank/DDBJ databases">
        <title>Bird 10,000 Genomes (B10K) Project - Family phase.</title>
        <authorList>
            <person name="Zhang G."/>
        </authorList>
    </citation>
    <scope>NUCLEOTIDE SEQUENCE [LARGE SCALE GENOMIC DNA]</scope>
    <source>
        <strain evidence="3">B10K-DU-008-62</strain>
        <tissue evidence="3">Mixed tissue sample</tissue>
    </source>
</reference>
<gene>
    <name evidence="3" type="primary">Ccdc97_1</name>
    <name evidence="3" type="ORF">CHOACU_R15649</name>
</gene>
<dbReference type="EMBL" id="VXAQ01003245">
    <property type="protein sequence ID" value="NXL68303.1"/>
    <property type="molecule type" value="Genomic_DNA"/>
</dbReference>
<organism evidence="3 4">
    <name type="scientific">Chordeiles acutipennis</name>
    <name type="common">Lesser nighthawk</name>
    <name type="synonym">Caprimulgus acutipennis</name>
    <dbReference type="NCBI Taxonomy" id="118183"/>
    <lineage>
        <taxon>Eukaryota</taxon>
        <taxon>Metazoa</taxon>
        <taxon>Chordata</taxon>
        <taxon>Craniata</taxon>
        <taxon>Vertebrata</taxon>
        <taxon>Euteleostomi</taxon>
        <taxon>Archelosauria</taxon>
        <taxon>Archosauria</taxon>
        <taxon>Dinosauria</taxon>
        <taxon>Saurischia</taxon>
        <taxon>Theropoda</taxon>
        <taxon>Coelurosauria</taxon>
        <taxon>Aves</taxon>
        <taxon>Neognathae</taxon>
        <taxon>Neoaves</taxon>
        <taxon>Strisores</taxon>
        <taxon>Caprimulgiformes</taxon>
        <taxon>Caprimulgidae</taxon>
        <taxon>Chordeilinae</taxon>
        <taxon>Chordeiles</taxon>
    </lineage>
</organism>
<evidence type="ECO:0000313" key="4">
    <source>
        <dbReference type="Proteomes" id="UP000568556"/>
    </source>
</evidence>
<feature type="region of interest" description="Disordered" evidence="1">
    <location>
        <begin position="1"/>
        <end position="57"/>
    </location>
</feature>
<dbReference type="InterPro" id="IPR018613">
    <property type="entry name" value="Ccdc97-like"/>
</dbReference>
<dbReference type="Pfam" id="PF09747">
    <property type="entry name" value="CCD97-like_C"/>
    <property type="match status" value="1"/>
</dbReference>
<evidence type="ECO:0000259" key="2">
    <source>
        <dbReference type="Pfam" id="PF09747"/>
    </source>
</evidence>
<sequence>MAARDPTSPRQDPVSPPPEPALEGDPLFLEEGVTERWRPETGLLGRPRRPPARTRLRNRRYAALRQLIQDGEYFSEEEMRAREPLLYQHYIGQYQGVEPLLGDPPMTPHFLGTTPGCPQTLTGLLLRSVEEAAVQQR</sequence>
<dbReference type="PANTHER" id="PTHR31840">
    <property type="entry name" value="COILED-COIL DOMAIN-CONTAINING PROTEIN 97"/>
    <property type="match status" value="1"/>
</dbReference>
<proteinExistence type="predicted"/>